<reference evidence="2" key="1">
    <citation type="journal article" date="2024" name="Algal Res.">
        <title>Biochemical, toxicological and genomic investigation of a high-biomass producing Limnothrix strain isolated from Italian shallow drinking water reservoir.</title>
        <authorList>
            <person name="Simonazzi M."/>
            <person name="Shishido T.K."/>
            <person name="Delbaje E."/>
            <person name="Wahlsten M."/>
            <person name="Fewer D.P."/>
            <person name="Sivonen K."/>
            <person name="Pezzolesi L."/>
            <person name="Pistocchi R."/>
        </authorList>
    </citation>
    <scope>NUCLEOTIDE SEQUENCE [LARGE SCALE GENOMIC DNA]</scope>
    <source>
        <strain evidence="2">LRLZ20PSL1</strain>
    </source>
</reference>
<comment type="caution">
    <text evidence="1">The sequence shown here is derived from an EMBL/GenBank/DDBJ whole genome shotgun (WGS) entry which is preliminary data.</text>
</comment>
<accession>A0ABW7C9Y9</accession>
<evidence type="ECO:0000313" key="1">
    <source>
        <dbReference type="EMBL" id="MFG3817960.1"/>
    </source>
</evidence>
<dbReference type="Proteomes" id="UP001604335">
    <property type="component" value="Unassembled WGS sequence"/>
</dbReference>
<sequence length="317" mass="34081">MTRGKLTRAADIEIRLLREGLVESTHMVQAVACDDRGRLLMLAGDSGISSFARSALKPFQALAVVASGTLDHFGLSNRDLAIMCSSHQGDIAQARQVFNILWHCGIEPSALQCPIPQGKSSALQHNCSGKHAGMLAMCRHGNWSIGDYLQYSHPAQQAVSSVIGELLGIPAQEFVVARDDCGAPTYLMPLQELATLFAKLTSGDNLQLERIVRAMTGYPELISGHGGFDTDLMRLTGGEIVSKAGAEGMQCMGRVGERLGVAIKVTDGAKRAKYAAAIHILKQLGWIGPDVSEALEEKYVQLNAFKRLEAIGELKIA</sequence>
<dbReference type="PANTHER" id="PTHR42110:SF1">
    <property type="entry name" value="L-ASPARAGINASE, PUTATIVE (AFU_ORTHOLOGUE AFUA_3G11890)-RELATED"/>
    <property type="match status" value="1"/>
</dbReference>
<dbReference type="PANTHER" id="PTHR42110">
    <property type="entry name" value="L-ASPARAGINASE, PUTATIVE (AFU_ORTHOLOGUE AFUA_3G11890)-RELATED"/>
    <property type="match status" value="1"/>
</dbReference>
<dbReference type="RefSeq" id="WP_393012710.1">
    <property type="nucleotide sequence ID" value="NZ_JAZAQF010000059.1"/>
</dbReference>
<keyword evidence="2" id="KW-1185">Reference proteome</keyword>
<organism evidence="1 2">
    <name type="scientific">Limnothrix redekei LRLZ20PSL1</name>
    <dbReference type="NCBI Taxonomy" id="3112953"/>
    <lineage>
        <taxon>Bacteria</taxon>
        <taxon>Bacillati</taxon>
        <taxon>Cyanobacteriota</taxon>
        <taxon>Cyanophyceae</taxon>
        <taxon>Pseudanabaenales</taxon>
        <taxon>Pseudanabaenaceae</taxon>
        <taxon>Limnothrix</taxon>
    </lineage>
</organism>
<proteinExistence type="predicted"/>
<name>A0ABW7C9Y9_9CYAN</name>
<evidence type="ECO:0000313" key="2">
    <source>
        <dbReference type="Proteomes" id="UP001604335"/>
    </source>
</evidence>
<dbReference type="InterPro" id="IPR010349">
    <property type="entry name" value="Asparaginase_II"/>
</dbReference>
<gene>
    <name evidence="1" type="ORF">VPK24_09960</name>
</gene>
<protein>
    <submittedName>
        <fullName evidence="1">Asparaginase</fullName>
    </submittedName>
</protein>
<dbReference type="EMBL" id="JAZAQF010000059">
    <property type="protein sequence ID" value="MFG3817960.1"/>
    <property type="molecule type" value="Genomic_DNA"/>
</dbReference>
<dbReference type="Pfam" id="PF06089">
    <property type="entry name" value="Asparaginase_II"/>
    <property type="match status" value="1"/>
</dbReference>